<dbReference type="EMBL" id="MBFS01000145">
    <property type="protein sequence ID" value="PVV04244.1"/>
    <property type="molecule type" value="Genomic_DNA"/>
</dbReference>
<comment type="function">
    <text evidence="8">Required for ribosome biogenesis. Part of a complex which catalyzes pseudouridylation of rRNA. This involves the isomerization of uridine such that the ribose is subsequently attached to C5, instead of the normal N1. Pseudouridine ("psi") residues may serve to stabilize the conformation of rRNAs.</text>
</comment>
<reference evidence="10 11" key="1">
    <citation type="journal article" date="2018" name="MBio">
        <title>Comparative Genomics Reveals the Core Gene Toolbox for the Fungus-Insect Symbiosis.</title>
        <authorList>
            <person name="Wang Y."/>
            <person name="Stata M."/>
            <person name="Wang W."/>
            <person name="Stajich J.E."/>
            <person name="White M.M."/>
            <person name="Moncalvo J.M."/>
        </authorList>
    </citation>
    <scope>NUCLEOTIDE SEQUENCE [LARGE SCALE GENOMIC DNA]</scope>
    <source>
        <strain evidence="10 11">SC-DP-2</strain>
    </source>
</reference>
<sequence>MGPVGFGNRGGNRGSGRPSFGRGGSGGARGGFSRGGRGGSRGSFGGDRGARGGSSYGPPESVVELGTVMHDCEGEMVCKSSIEKVPYFNAPVFLQNKSQIGKVDEIFGPINQVCFSIKMDSGIVASSFEKDSKVYISPDRLLPLERFLPKPKSTDNKVIKKRTADRGSRGGRGRPDGFGRGGGRGGFGATGGNRGGSRGFFGGGRGGGRGSFGGDRGGRGGSRGSFGGDRGGRGGSRGSFGGDRGGRGGSRGSFGGGRGGFNNRGQGQITRF</sequence>
<dbReference type="Pfam" id="PF04410">
    <property type="entry name" value="Gar1"/>
    <property type="match status" value="1"/>
</dbReference>
<comment type="subcellular location">
    <subcellularLocation>
        <location evidence="1 8">Nucleus</location>
        <location evidence="1 8">Nucleolus</location>
    </subcellularLocation>
</comment>
<protein>
    <recommendedName>
        <fullName evidence="8">H/ACA ribonucleoprotein complex subunit</fullName>
    </recommendedName>
</protein>
<dbReference type="STRING" id="133381.A0A2T9ZI33"/>
<evidence type="ECO:0000256" key="7">
    <source>
        <dbReference type="ARBA" id="ARBA00038293"/>
    </source>
</evidence>
<dbReference type="OrthoDB" id="2187159at2759"/>
<organism evidence="10 11">
    <name type="scientific">Smittium megazygosporum</name>
    <dbReference type="NCBI Taxonomy" id="133381"/>
    <lineage>
        <taxon>Eukaryota</taxon>
        <taxon>Fungi</taxon>
        <taxon>Fungi incertae sedis</taxon>
        <taxon>Zoopagomycota</taxon>
        <taxon>Kickxellomycotina</taxon>
        <taxon>Harpellomycetes</taxon>
        <taxon>Harpellales</taxon>
        <taxon>Legeriomycetaceae</taxon>
        <taxon>Smittium</taxon>
    </lineage>
</organism>
<evidence type="ECO:0000256" key="9">
    <source>
        <dbReference type="SAM" id="MobiDB-lite"/>
    </source>
</evidence>
<dbReference type="PANTHER" id="PTHR23237:SF6">
    <property type="entry name" value="H_ACA RIBONUCLEOPROTEIN COMPLEX SUBUNIT 1"/>
    <property type="match status" value="1"/>
</dbReference>
<keyword evidence="5 8" id="KW-0539">Nucleus</keyword>
<evidence type="ECO:0000256" key="3">
    <source>
        <dbReference type="ARBA" id="ARBA00022552"/>
    </source>
</evidence>
<evidence type="ECO:0000256" key="1">
    <source>
        <dbReference type="ARBA" id="ARBA00004604"/>
    </source>
</evidence>
<keyword evidence="6 8" id="KW-0687">Ribonucleoprotein</keyword>
<feature type="compositionally biased region" description="Gly residues" evidence="9">
    <location>
        <begin position="178"/>
        <end position="262"/>
    </location>
</feature>
<dbReference type="GO" id="GO:0000454">
    <property type="term" value="P:snoRNA guided rRNA pseudouridine synthesis"/>
    <property type="evidence" value="ECO:0007669"/>
    <property type="project" value="TreeGrafter"/>
</dbReference>
<evidence type="ECO:0000256" key="4">
    <source>
        <dbReference type="ARBA" id="ARBA00022884"/>
    </source>
</evidence>
<dbReference type="SUPFAM" id="SSF50447">
    <property type="entry name" value="Translation proteins"/>
    <property type="match status" value="1"/>
</dbReference>
<gene>
    <name evidence="10" type="ORF">BB560_001265</name>
</gene>
<evidence type="ECO:0000256" key="5">
    <source>
        <dbReference type="ARBA" id="ARBA00023242"/>
    </source>
</evidence>
<dbReference type="GO" id="GO:0031429">
    <property type="term" value="C:box H/ACA snoRNP complex"/>
    <property type="evidence" value="ECO:0007669"/>
    <property type="project" value="TreeGrafter"/>
</dbReference>
<proteinExistence type="inferred from homology"/>
<keyword evidence="4 8" id="KW-0694">RNA-binding</keyword>
<keyword evidence="11" id="KW-1185">Reference proteome</keyword>
<dbReference type="PANTHER" id="PTHR23237">
    <property type="entry name" value="NUCLEOLAR PROTEIN FAMILY A MEMBER 1 SNORNP PROTEIN GAR1"/>
    <property type="match status" value="1"/>
</dbReference>
<feature type="compositionally biased region" description="Gly residues" evidence="9">
    <location>
        <begin position="21"/>
        <end position="55"/>
    </location>
</feature>
<feature type="compositionally biased region" description="Gly residues" evidence="9">
    <location>
        <begin position="1"/>
        <end position="14"/>
    </location>
</feature>
<evidence type="ECO:0000256" key="8">
    <source>
        <dbReference type="RuleBase" id="RU364004"/>
    </source>
</evidence>
<feature type="region of interest" description="Disordered" evidence="9">
    <location>
        <begin position="152"/>
        <end position="272"/>
    </location>
</feature>
<name>A0A2T9ZI33_9FUNG</name>
<keyword evidence="2 8" id="KW-0690">Ribosome biogenesis</keyword>
<dbReference type="FunFam" id="2.40.10.230:FF:000001">
    <property type="entry name" value="H/ACA ribonucleoprotein complex subunit"/>
    <property type="match status" value="1"/>
</dbReference>
<feature type="region of interest" description="Disordered" evidence="9">
    <location>
        <begin position="1"/>
        <end position="59"/>
    </location>
</feature>
<evidence type="ECO:0000313" key="10">
    <source>
        <dbReference type="EMBL" id="PVV04244.1"/>
    </source>
</evidence>
<dbReference type="Gene3D" id="2.40.10.230">
    <property type="entry name" value="Probable tRNA pseudouridine synthase domain"/>
    <property type="match status" value="1"/>
</dbReference>
<accession>A0A2T9ZI33</accession>
<comment type="subunit">
    <text evidence="8">Component of the small nucleolar ribonucleoprotein particles containing H/ACA-type snoRNAs (H/ACA snoRNPs).</text>
</comment>
<comment type="caution">
    <text evidence="10">The sequence shown here is derived from an EMBL/GenBank/DDBJ whole genome shotgun (WGS) entry which is preliminary data.</text>
</comment>
<comment type="similarity">
    <text evidence="7 8">Belongs to the GAR1 family.</text>
</comment>
<feature type="compositionally biased region" description="Basic and acidic residues" evidence="9">
    <location>
        <begin position="152"/>
        <end position="177"/>
    </location>
</feature>
<keyword evidence="3 8" id="KW-0698">rRNA processing</keyword>
<dbReference type="InterPro" id="IPR007504">
    <property type="entry name" value="H/ACA_rnp_Gar1/Naf1"/>
</dbReference>
<dbReference type="InterPro" id="IPR009000">
    <property type="entry name" value="Transl_B-barrel_sf"/>
</dbReference>
<dbReference type="Proteomes" id="UP000245609">
    <property type="component" value="Unassembled WGS sequence"/>
</dbReference>
<dbReference type="InterPro" id="IPR038664">
    <property type="entry name" value="Gar1/Naf1_Cbf5-bd_sf"/>
</dbReference>
<dbReference type="AlphaFoldDB" id="A0A2T9ZI33"/>
<dbReference type="GO" id="GO:0034513">
    <property type="term" value="F:box H/ACA snoRNA binding"/>
    <property type="evidence" value="ECO:0007669"/>
    <property type="project" value="TreeGrafter"/>
</dbReference>
<evidence type="ECO:0000256" key="2">
    <source>
        <dbReference type="ARBA" id="ARBA00022517"/>
    </source>
</evidence>
<evidence type="ECO:0000313" key="11">
    <source>
        <dbReference type="Proteomes" id="UP000245609"/>
    </source>
</evidence>
<evidence type="ECO:0000256" key="6">
    <source>
        <dbReference type="ARBA" id="ARBA00023274"/>
    </source>
</evidence>